<feature type="non-terminal residue" evidence="2">
    <location>
        <position position="112"/>
    </location>
</feature>
<feature type="compositionally biased region" description="Low complexity" evidence="1">
    <location>
        <begin position="41"/>
        <end position="51"/>
    </location>
</feature>
<organism evidence="2">
    <name type="scientific">uncultured Solirubrobacteraceae bacterium</name>
    <dbReference type="NCBI Taxonomy" id="1162706"/>
    <lineage>
        <taxon>Bacteria</taxon>
        <taxon>Bacillati</taxon>
        <taxon>Actinomycetota</taxon>
        <taxon>Thermoleophilia</taxon>
        <taxon>Solirubrobacterales</taxon>
        <taxon>Solirubrobacteraceae</taxon>
        <taxon>environmental samples</taxon>
    </lineage>
</organism>
<protein>
    <submittedName>
        <fullName evidence="2">Uncharacterized protein</fullName>
    </submittedName>
</protein>
<dbReference type="AlphaFoldDB" id="A0A6J4T0Z3"/>
<evidence type="ECO:0000256" key="1">
    <source>
        <dbReference type="SAM" id="MobiDB-lite"/>
    </source>
</evidence>
<feature type="compositionally biased region" description="Basic residues" evidence="1">
    <location>
        <begin position="1"/>
        <end position="19"/>
    </location>
</feature>
<gene>
    <name evidence="2" type="ORF">AVDCRST_MAG53-2603</name>
</gene>
<feature type="compositionally biased region" description="Low complexity" evidence="1">
    <location>
        <begin position="74"/>
        <end position="99"/>
    </location>
</feature>
<feature type="compositionally biased region" description="Basic and acidic residues" evidence="1">
    <location>
        <begin position="58"/>
        <end position="69"/>
    </location>
</feature>
<feature type="compositionally biased region" description="Basic residues" evidence="1">
    <location>
        <begin position="100"/>
        <end position="112"/>
    </location>
</feature>
<sequence>ERTRARRRHRRRRGGRRRPPGPLGRGTSERAAAPADRARIGPAAGAQGPCRAGRRRRGDGLRRGRGDRRGRARGGQAARGQGGLQAPAQGRAARAGHPLLPRRRSPARRQGL</sequence>
<name>A0A6J4T0Z3_9ACTN</name>
<feature type="non-terminal residue" evidence="2">
    <location>
        <position position="1"/>
    </location>
</feature>
<dbReference type="EMBL" id="CADCVR010000081">
    <property type="protein sequence ID" value="CAA9510903.1"/>
    <property type="molecule type" value="Genomic_DNA"/>
</dbReference>
<evidence type="ECO:0000313" key="2">
    <source>
        <dbReference type="EMBL" id="CAA9510903.1"/>
    </source>
</evidence>
<accession>A0A6J4T0Z3</accession>
<reference evidence="2" key="1">
    <citation type="submission" date="2020-02" db="EMBL/GenBank/DDBJ databases">
        <authorList>
            <person name="Meier V. D."/>
        </authorList>
    </citation>
    <scope>NUCLEOTIDE SEQUENCE</scope>
    <source>
        <strain evidence="2">AVDCRST_MAG53</strain>
    </source>
</reference>
<proteinExistence type="predicted"/>
<feature type="region of interest" description="Disordered" evidence="1">
    <location>
        <begin position="1"/>
        <end position="112"/>
    </location>
</feature>